<proteinExistence type="inferred from homology"/>
<evidence type="ECO:0000256" key="7">
    <source>
        <dbReference type="ARBA" id="ARBA00022723"/>
    </source>
</evidence>
<dbReference type="GO" id="GO:0042054">
    <property type="term" value="F:histone methyltransferase activity"/>
    <property type="evidence" value="ECO:0007669"/>
    <property type="project" value="InterPro"/>
</dbReference>
<feature type="domain" description="C2H2-type" evidence="17">
    <location>
        <begin position="667"/>
        <end position="694"/>
    </location>
</feature>
<keyword evidence="4" id="KW-0489">Methyltransferase</keyword>
<dbReference type="SMART" id="SM00355">
    <property type="entry name" value="ZnF_C2H2"/>
    <property type="match status" value="11"/>
</dbReference>
<dbReference type="SUPFAM" id="SSF57667">
    <property type="entry name" value="beta-beta-alpha zinc fingers"/>
    <property type="match status" value="6"/>
</dbReference>
<keyword evidence="9 15" id="KW-0863">Zinc-finger</keyword>
<evidence type="ECO:0000256" key="6">
    <source>
        <dbReference type="ARBA" id="ARBA00022691"/>
    </source>
</evidence>
<accession>A0A9D3P3V4</accession>
<sequence length="816" mass="93537">MLQKHRRELDLSECELGDSGVEKLCDLLKKHECKLEKLRLKKCGITDGGAAALTGALRSNSSHLKQLDLRENKLKDSAVEQLSEILKGSGGQLEYDGETWLQKGWNWWTGNKSDKQPISEPDSSTVKTKEKDGEKKDTQRGESSVDLDSCRTDTDLRSPETSVHITSEDSTVGHMSQTSNEPKKQEKDTKKTLKPHKSSRRTVTEAMKPCSLVGENMQLNEDSCESTVHNELKIIYIKEEEPNDDEYLYCEDCRCFFYNKCEVHGPALFIHDTPVPMGVSDRARQTLPDGLEVGQSDISGAGLGVFNKGNTVPVGAHFGPYQGEMVDKEEALNSGYSWVIYKNGQCEEYIDGKREMYANWMRYVNCSRNDEEQNLVAFQYRGGIIYRCCRPIKPGQELLVWYEEEYAQDLGITFDYLWSNKCSANETNDALRVFSCSVCQLSYTALVYLHRHMRRCHHEEYVRMLQQDEIKSENLETTSSSSNEQVSSHHSNTFREEIHDCPDCGMSFTLPSHLEIHQRVHTGEKPYPCPQCGKSFTQQSNLRTHVRIHTGEKPYRCSHCSKSFTHRSSLHLHQRIHTGERPYHCLYCDKSFIQQSAFQQHQRIHTGEKPYQCSQCGKSFTQMSSLQLHQSTHTGERPYQCSQCGKRFTRQSHLQTHQSTHTEEKPYRCSQCEKGFTLRSQLQAHTRIHTRDKPYPCSHCGKNFPFLSHLQIHERSHTGEKPFHCTVCGKSFIDRGTLKTHQRIHTGERPYRCSDCGKTFTQRSSLQRHQRLHTEDKLCHCSGCGRGFTDLTTFQTHECTYTATSAPELDLANQES</sequence>
<dbReference type="SUPFAM" id="SSF82199">
    <property type="entry name" value="SET domain"/>
    <property type="match status" value="1"/>
</dbReference>
<feature type="region of interest" description="Disordered" evidence="16">
    <location>
        <begin position="111"/>
        <end position="203"/>
    </location>
</feature>
<evidence type="ECO:0000256" key="5">
    <source>
        <dbReference type="ARBA" id="ARBA00022679"/>
    </source>
</evidence>
<evidence type="ECO:0000256" key="10">
    <source>
        <dbReference type="ARBA" id="ARBA00022833"/>
    </source>
</evidence>
<dbReference type="InterPro" id="IPR013087">
    <property type="entry name" value="Znf_C2H2_type"/>
</dbReference>
<feature type="compositionally biased region" description="Basic and acidic residues" evidence="16">
    <location>
        <begin position="148"/>
        <end position="158"/>
    </location>
</feature>
<dbReference type="GO" id="GO:0000978">
    <property type="term" value="F:RNA polymerase II cis-regulatory region sequence-specific DNA binding"/>
    <property type="evidence" value="ECO:0007669"/>
    <property type="project" value="TreeGrafter"/>
</dbReference>
<evidence type="ECO:0000259" key="17">
    <source>
        <dbReference type="PROSITE" id="PS50157"/>
    </source>
</evidence>
<keyword evidence="10" id="KW-0862">Zinc</keyword>
<feature type="domain" description="C2H2-type" evidence="17">
    <location>
        <begin position="434"/>
        <end position="462"/>
    </location>
</feature>
<dbReference type="InterPro" id="IPR001214">
    <property type="entry name" value="SET_dom"/>
</dbReference>
<dbReference type="FunFam" id="3.30.160.60:FF:001270">
    <property type="entry name" value="zinc finger protein 583 isoform X1"/>
    <property type="match status" value="1"/>
</dbReference>
<dbReference type="GO" id="GO:0000981">
    <property type="term" value="F:DNA-binding transcription factor activity, RNA polymerase II-specific"/>
    <property type="evidence" value="ECO:0007669"/>
    <property type="project" value="TreeGrafter"/>
</dbReference>
<dbReference type="Pfam" id="PF00096">
    <property type="entry name" value="zf-C2H2"/>
    <property type="match status" value="10"/>
</dbReference>
<dbReference type="Gene3D" id="3.80.10.10">
    <property type="entry name" value="Ribonuclease Inhibitor"/>
    <property type="match status" value="1"/>
</dbReference>
<dbReference type="SMART" id="SM00368">
    <property type="entry name" value="LRR_RI"/>
    <property type="match status" value="3"/>
</dbReference>
<feature type="domain" description="C2H2-type" evidence="17">
    <location>
        <begin position="751"/>
        <end position="778"/>
    </location>
</feature>
<dbReference type="InterPro" id="IPR044417">
    <property type="entry name" value="PRDM7_9_PR-SET"/>
</dbReference>
<dbReference type="FunFam" id="3.30.160.60:FF:000912">
    <property type="entry name" value="Zinc finger protein 660"/>
    <property type="match status" value="1"/>
</dbReference>
<name>A0A9D3P3V4_9TELE</name>
<evidence type="ECO:0000259" key="18">
    <source>
        <dbReference type="PROSITE" id="PS50280"/>
    </source>
</evidence>
<evidence type="ECO:0000256" key="1">
    <source>
        <dbReference type="ARBA" id="ARBA00003767"/>
    </source>
</evidence>
<dbReference type="PROSITE" id="PS50157">
    <property type="entry name" value="ZINC_FINGER_C2H2_2"/>
    <property type="match status" value="11"/>
</dbReference>
<gene>
    <name evidence="19" type="ORF">KOW79_003706</name>
</gene>
<feature type="compositionally biased region" description="Basic and acidic residues" evidence="16">
    <location>
        <begin position="181"/>
        <end position="191"/>
    </location>
</feature>
<dbReference type="AlphaFoldDB" id="A0A9D3P3V4"/>
<dbReference type="InterPro" id="IPR036236">
    <property type="entry name" value="Znf_C2H2_sf"/>
</dbReference>
<dbReference type="FunFam" id="3.30.160.60:FF:001465">
    <property type="entry name" value="Zinc finger protein 560"/>
    <property type="match status" value="1"/>
</dbReference>
<evidence type="ECO:0000256" key="12">
    <source>
        <dbReference type="ARBA" id="ARBA00023125"/>
    </source>
</evidence>
<dbReference type="InterPro" id="IPR032675">
    <property type="entry name" value="LRR_dom_sf"/>
</dbReference>
<keyword evidence="14" id="KW-0539">Nucleus</keyword>
<feature type="domain" description="C2H2-type" evidence="17">
    <location>
        <begin position="499"/>
        <end position="526"/>
    </location>
</feature>
<feature type="domain" description="C2H2-type" evidence="17">
    <location>
        <begin position="555"/>
        <end position="582"/>
    </location>
</feature>
<dbReference type="InterPro" id="IPR046341">
    <property type="entry name" value="SET_dom_sf"/>
</dbReference>
<dbReference type="Proteomes" id="UP000824219">
    <property type="component" value="Linkage Group LG04"/>
</dbReference>
<keyword evidence="20" id="KW-1185">Reference proteome</keyword>
<evidence type="ECO:0000313" key="20">
    <source>
        <dbReference type="Proteomes" id="UP000824219"/>
    </source>
</evidence>
<evidence type="ECO:0000256" key="15">
    <source>
        <dbReference type="PROSITE-ProRule" id="PRU00042"/>
    </source>
</evidence>
<feature type="domain" description="C2H2-type" evidence="17">
    <location>
        <begin position="527"/>
        <end position="554"/>
    </location>
</feature>
<dbReference type="PANTHER" id="PTHR23235:SF142">
    <property type="entry name" value="ZINC FINGER PROTEIN 384"/>
    <property type="match status" value="1"/>
</dbReference>
<feature type="domain" description="C2H2-type" evidence="17">
    <location>
        <begin position="611"/>
        <end position="638"/>
    </location>
</feature>
<keyword evidence="5" id="KW-0808">Transferase</keyword>
<evidence type="ECO:0000313" key="19">
    <source>
        <dbReference type="EMBL" id="KAG7333571.1"/>
    </source>
</evidence>
<feature type="domain" description="C2H2-type" evidence="17">
    <location>
        <begin position="583"/>
        <end position="610"/>
    </location>
</feature>
<keyword evidence="12" id="KW-0238">DNA-binding</keyword>
<dbReference type="EMBL" id="JAHKSW010000004">
    <property type="protein sequence ID" value="KAG7333571.1"/>
    <property type="molecule type" value="Genomic_DNA"/>
</dbReference>
<evidence type="ECO:0000256" key="16">
    <source>
        <dbReference type="SAM" id="MobiDB-lite"/>
    </source>
</evidence>
<feature type="domain" description="C2H2-type" evidence="17">
    <location>
        <begin position="695"/>
        <end position="722"/>
    </location>
</feature>
<keyword evidence="7" id="KW-0479">Metal-binding</keyword>
<dbReference type="SMART" id="SM00317">
    <property type="entry name" value="SET"/>
    <property type="match status" value="1"/>
</dbReference>
<evidence type="ECO:0000256" key="8">
    <source>
        <dbReference type="ARBA" id="ARBA00022737"/>
    </source>
</evidence>
<evidence type="ECO:0000256" key="14">
    <source>
        <dbReference type="ARBA" id="ARBA00023242"/>
    </source>
</evidence>
<dbReference type="PROSITE" id="PS50280">
    <property type="entry name" value="SET"/>
    <property type="match status" value="1"/>
</dbReference>
<dbReference type="CDD" id="cd19193">
    <property type="entry name" value="PR-SET_PRDM7_9"/>
    <property type="match status" value="1"/>
</dbReference>
<dbReference type="GO" id="GO:0032259">
    <property type="term" value="P:methylation"/>
    <property type="evidence" value="ECO:0007669"/>
    <property type="project" value="UniProtKB-KW"/>
</dbReference>
<feature type="domain" description="C2H2-type" evidence="17">
    <location>
        <begin position="723"/>
        <end position="750"/>
    </location>
</feature>
<feature type="compositionally biased region" description="Polar residues" evidence="16">
    <location>
        <begin position="159"/>
        <end position="180"/>
    </location>
</feature>
<evidence type="ECO:0000256" key="11">
    <source>
        <dbReference type="ARBA" id="ARBA00023015"/>
    </source>
</evidence>
<dbReference type="Gene3D" id="3.30.160.60">
    <property type="entry name" value="Classic Zinc Finger"/>
    <property type="match status" value="10"/>
</dbReference>
<evidence type="ECO:0000256" key="2">
    <source>
        <dbReference type="ARBA" id="ARBA00004123"/>
    </source>
</evidence>
<protein>
    <submittedName>
        <fullName evidence="19">Uncharacterized protein</fullName>
    </submittedName>
</protein>
<dbReference type="SUPFAM" id="SSF52047">
    <property type="entry name" value="RNI-like"/>
    <property type="match status" value="1"/>
</dbReference>
<comment type="similarity">
    <text evidence="3">Belongs to the krueppel C2H2-type zinc-finger protein family.</text>
</comment>
<dbReference type="Gene3D" id="2.170.270.10">
    <property type="entry name" value="SET domain"/>
    <property type="match status" value="1"/>
</dbReference>
<dbReference type="PROSITE" id="PS00028">
    <property type="entry name" value="ZINC_FINGER_C2H2_1"/>
    <property type="match status" value="11"/>
</dbReference>
<dbReference type="Pfam" id="PF13516">
    <property type="entry name" value="LRR_6"/>
    <property type="match status" value="3"/>
</dbReference>
<dbReference type="GO" id="GO:0008270">
    <property type="term" value="F:zinc ion binding"/>
    <property type="evidence" value="ECO:0007669"/>
    <property type="project" value="UniProtKB-KW"/>
</dbReference>
<comment type="caution">
    <text evidence="19">The sequence shown here is derived from an EMBL/GenBank/DDBJ whole genome shotgun (WGS) entry which is preliminary data.</text>
</comment>
<dbReference type="PANTHER" id="PTHR23235">
    <property type="entry name" value="KRUEPPEL-LIKE TRANSCRIPTION FACTOR"/>
    <property type="match status" value="1"/>
</dbReference>
<dbReference type="InterPro" id="IPR001611">
    <property type="entry name" value="Leu-rich_rpt"/>
</dbReference>
<feature type="domain" description="C2H2-type" evidence="17">
    <location>
        <begin position="639"/>
        <end position="666"/>
    </location>
</feature>
<feature type="compositionally biased region" description="Basic and acidic residues" evidence="16">
    <location>
        <begin position="127"/>
        <end position="140"/>
    </location>
</feature>
<dbReference type="FunFam" id="3.30.160.60:FF:000028">
    <property type="entry name" value="zinc finger protein 90 homolog"/>
    <property type="match status" value="1"/>
</dbReference>
<comment type="subcellular location">
    <subcellularLocation>
        <location evidence="2">Nucleus</location>
    </subcellularLocation>
</comment>
<evidence type="ECO:0000256" key="3">
    <source>
        <dbReference type="ARBA" id="ARBA00006991"/>
    </source>
</evidence>
<dbReference type="FunFam" id="3.30.160.60:FF:000557">
    <property type="entry name" value="zinc finger and SCAN domain-containing protein 29"/>
    <property type="match status" value="1"/>
</dbReference>
<dbReference type="GO" id="GO:0005634">
    <property type="term" value="C:nucleus"/>
    <property type="evidence" value="ECO:0007669"/>
    <property type="project" value="UniProtKB-SubCell"/>
</dbReference>
<keyword evidence="8" id="KW-0677">Repeat</keyword>
<reference evidence="19 20" key="1">
    <citation type="submission" date="2021-06" db="EMBL/GenBank/DDBJ databases">
        <title>Chromosome-level genome assembly of the red-tail catfish (Hemibagrus wyckioides).</title>
        <authorList>
            <person name="Shao F."/>
        </authorList>
    </citation>
    <scope>NUCLEOTIDE SEQUENCE [LARGE SCALE GENOMIC DNA]</scope>
    <source>
        <strain evidence="19">EC202008001</strain>
        <tissue evidence="19">Blood</tissue>
    </source>
</reference>
<dbReference type="FunFam" id="3.30.160.60:FF:002343">
    <property type="entry name" value="Zinc finger protein 33A"/>
    <property type="match status" value="3"/>
</dbReference>
<dbReference type="FunFam" id="3.30.160.60:FF:002291">
    <property type="entry name" value="Zinc finger protein 648"/>
    <property type="match status" value="1"/>
</dbReference>
<keyword evidence="11" id="KW-0805">Transcription regulation</keyword>
<comment type="function">
    <text evidence="1">May be involved in transcriptional regulation.</text>
</comment>
<dbReference type="OrthoDB" id="9439903at2759"/>
<evidence type="ECO:0000256" key="9">
    <source>
        <dbReference type="ARBA" id="ARBA00022771"/>
    </source>
</evidence>
<evidence type="ECO:0000256" key="4">
    <source>
        <dbReference type="ARBA" id="ARBA00022603"/>
    </source>
</evidence>
<dbReference type="Pfam" id="PF21549">
    <property type="entry name" value="PRDM2_PR"/>
    <property type="match status" value="1"/>
</dbReference>
<dbReference type="GO" id="GO:0000122">
    <property type="term" value="P:negative regulation of transcription by RNA polymerase II"/>
    <property type="evidence" value="ECO:0007669"/>
    <property type="project" value="UniProtKB-ARBA"/>
</dbReference>
<keyword evidence="13" id="KW-0804">Transcription</keyword>
<dbReference type="FunFam" id="3.30.160.60:FF:001968">
    <property type="entry name" value="chorion transcription factor Cf2 isoform X3"/>
    <property type="match status" value="1"/>
</dbReference>
<organism evidence="19 20">
    <name type="scientific">Hemibagrus wyckioides</name>
    <dbReference type="NCBI Taxonomy" id="337641"/>
    <lineage>
        <taxon>Eukaryota</taxon>
        <taxon>Metazoa</taxon>
        <taxon>Chordata</taxon>
        <taxon>Craniata</taxon>
        <taxon>Vertebrata</taxon>
        <taxon>Euteleostomi</taxon>
        <taxon>Actinopterygii</taxon>
        <taxon>Neopterygii</taxon>
        <taxon>Teleostei</taxon>
        <taxon>Ostariophysi</taxon>
        <taxon>Siluriformes</taxon>
        <taxon>Bagridae</taxon>
        <taxon>Hemibagrus</taxon>
    </lineage>
</organism>
<evidence type="ECO:0000256" key="13">
    <source>
        <dbReference type="ARBA" id="ARBA00023163"/>
    </source>
</evidence>
<keyword evidence="6" id="KW-0949">S-adenosyl-L-methionine</keyword>
<feature type="domain" description="SET" evidence="18">
    <location>
        <begin position="289"/>
        <end position="403"/>
    </location>
</feature>